<dbReference type="Proteomes" id="UP001056120">
    <property type="component" value="Linkage Group LG16"/>
</dbReference>
<accession>A0ACB9FUR8</accession>
<reference evidence="1 2" key="2">
    <citation type="journal article" date="2022" name="Mol. Ecol. Resour.">
        <title>The genomes of chicory, endive, great burdock and yacon provide insights into Asteraceae paleo-polyploidization history and plant inulin production.</title>
        <authorList>
            <person name="Fan W."/>
            <person name="Wang S."/>
            <person name="Wang H."/>
            <person name="Wang A."/>
            <person name="Jiang F."/>
            <person name="Liu H."/>
            <person name="Zhao H."/>
            <person name="Xu D."/>
            <person name="Zhang Y."/>
        </authorList>
    </citation>
    <scope>NUCLEOTIDE SEQUENCE [LARGE SCALE GENOMIC DNA]</scope>
    <source>
        <strain evidence="2">cv. Yunnan</strain>
        <tissue evidence="1">Leaves</tissue>
    </source>
</reference>
<evidence type="ECO:0000313" key="2">
    <source>
        <dbReference type="Proteomes" id="UP001056120"/>
    </source>
</evidence>
<dbReference type="EMBL" id="CM042033">
    <property type="protein sequence ID" value="KAI3774580.1"/>
    <property type="molecule type" value="Genomic_DNA"/>
</dbReference>
<sequence>MATSSVSSKGFIWSKYVADAQSFTGGISLLNELWNGIGQSQKWQEGVFYALCGAYALVSLIALVQLVRIQMRVPEYGWTTQKVFHLMNFVVNGLRAIQFGFYWKVFHIEPKVLDMILLDLPGLLFFSTYTLLVLFWAEIYHQARSLPTDKLRPAYFIINGIVYIIQICIWVYMGFSKTAAAVELAELFFSVISLGAAVGFMVYGGRLFVMLRRFPIESRGRQKKLHEVGFVTGICCTCFLIRCVMVAIAAFDKNADMHVLNHPILDFAYYMIVEIFPSALVLFILRKLPPRRVSDQYHPIG</sequence>
<organism evidence="1 2">
    <name type="scientific">Smallanthus sonchifolius</name>
    <dbReference type="NCBI Taxonomy" id="185202"/>
    <lineage>
        <taxon>Eukaryota</taxon>
        <taxon>Viridiplantae</taxon>
        <taxon>Streptophyta</taxon>
        <taxon>Embryophyta</taxon>
        <taxon>Tracheophyta</taxon>
        <taxon>Spermatophyta</taxon>
        <taxon>Magnoliopsida</taxon>
        <taxon>eudicotyledons</taxon>
        <taxon>Gunneridae</taxon>
        <taxon>Pentapetalae</taxon>
        <taxon>asterids</taxon>
        <taxon>campanulids</taxon>
        <taxon>Asterales</taxon>
        <taxon>Asteraceae</taxon>
        <taxon>Asteroideae</taxon>
        <taxon>Heliantheae alliance</taxon>
        <taxon>Millerieae</taxon>
        <taxon>Smallanthus</taxon>
    </lineage>
</organism>
<protein>
    <submittedName>
        <fullName evidence="1">Uncharacterized protein</fullName>
    </submittedName>
</protein>
<evidence type="ECO:0000313" key="1">
    <source>
        <dbReference type="EMBL" id="KAI3774580.1"/>
    </source>
</evidence>
<gene>
    <name evidence="1" type="ORF">L1987_49139</name>
</gene>
<reference evidence="2" key="1">
    <citation type="journal article" date="2022" name="Mol. Ecol. Resour.">
        <title>The genomes of chicory, endive, great burdock and yacon provide insights into Asteraceae palaeo-polyploidization history and plant inulin production.</title>
        <authorList>
            <person name="Fan W."/>
            <person name="Wang S."/>
            <person name="Wang H."/>
            <person name="Wang A."/>
            <person name="Jiang F."/>
            <person name="Liu H."/>
            <person name="Zhao H."/>
            <person name="Xu D."/>
            <person name="Zhang Y."/>
        </authorList>
    </citation>
    <scope>NUCLEOTIDE SEQUENCE [LARGE SCALE GENOMIC DNA]</scope>
    <source>
        <strain evidence="2">cv. Yunnan</strain>
    </source>
</reference>
<comment type="caution">
    <text evidence="1">The sequence shown here is derived from an EMBL/GenBank/DDBJ whole genome shotgun (WGS) entry which is preliminary data.</text>
</comment>
<name>A0ACB9FUR8_9ASTR</name>
<proteinExistence type="predicted"/>
<keyword evidence="2" id="KW-1185">Reference proteome</keyword>